<evidence type="ECO:0000256" key="6">
    <source>
        <dbReference type="ARBA" id="ARBA00023136"/>
    </source>
</evidence>
<dbReference type="InterPro" id="IPR027417">
    <property type="entry name" value="P-loop_NTPase"/>
</dbReference>
<keyword evidence="3" id="KW-0547">Nucleotide-binding</keyword>
<evidence type="ECO:0000256" key="7">
    <source>
        <dbReference type="SAM" id="Phobius"/>
    </source>
</evidence>
<dbReference type="InterPro" id="IPR011527">
    <property type="entry name" value="ABC1_TM_dom"/>
</dbReference>
<dbReference type="InterPro" id="IPR017871">
    <property type="entry name" value="ABC_transporter-like_CS"/>
</dbReference>
<gene>
    <name evidence="10" type="ORF">GCM10011575_08180</name>
</gene>
<proteinExistence type="predicted"/>
<feature type="domain" description="ABC transmembrane type-1" evidence="9">
    <location>
        <begin position="30"/>
        <end position="212"/>
    </location>
</feature>
<evidence type="ECO:0000256" key="1">
    <source>
        <dbReference type="ARBA" id="ARBA00004651"/>
    </source>
</evidence>
<dbReference type="EMBL" id="BMMZ01000002">
    <property type="protein sequence ID" value="GGL52257.1"/>
    <property type="molecule type" value="Genomic_DNA"/>
</dbReference>
<evidence type="ECO:0000259" key="8">
    <source>
        <dbReference type="PROSITE" id="PS50893"/>
    </source>
</evidence>
<dbReference type="GO" id="GO:0005524">
    <property type="term" value="F:ATP binding"/>
    <property type="evidence" value="ECO:0007669"/>
    <property type="project" value="UniProtKB-KW"/>
</dbReference>
<evidence type="ECO:0008006" key="12">
    <source>
        <dbReference type="Google" id="ProtNLM"/>
    </source>
</evidence>
<evidence type="ECO:0000313" key="10">
    <source>
        <dbReference type="EMBL" id="GGL52257.1"/>
    </source>
</evidence>
<dbReference type="Gene3D" id="1.20.1560.10">
    <property type="entry name" value="ABC transporter type 1, transmembrane domain"/>
    <property type="match status" value="1"/>
</dbReference>
<keyword evidence="11" id="KW-1185">Reference proteome</keyword>
<dbReference type="PROSITE" id="PS50893">
    <property type="entry name" value="ABC_TRANSPORTER_2"/>
    <property type="match status" value="1"/>
</dbReference>
<dbReference type="SUPFAM" id="SSF90123">
    <property type="entry name" value="ABC transporter transmembrane region"/>
    <property type="match status" value="1"/>
</dbReference>
<evidence type="ECO:0000256" key="3">
    <source>
        <dbReference type="ARBA" id="ARBA00022741"/>
    </source>
</evidence>
<accession>A0A917S3N7</accession>
<evidence type="ECO:0000256" key="4">
    <source>
        <dbReference type="ARBA" id="ARBA00022840"/>
    </source>
</evidence>
<feature type="transmembrane region" description="Helical" evidence="7">
    <location>
        <begin position="26"/>
        <end position="50"/>
    </location>
</feature>
<dbReference type="Pfam" id="PF00005">
    <property type="entry name" value="ABC_tran"/>
    <property type="match status" value="1"/>
</dbReference>
<feature type="domain" description="ABC transporter" evidence="8">
    <location>
        <begin position="336"/>
        <end position="575"/>
    </location>
</feature>
<feature type="transmembrane region" description="Helical" evidence="7">
    <location>
        <begin position="159"/>
        <end position="181"/>
    </location>
</feature>
<evidence type="ECO:0000313" key="11">
    <source>
        <dbReference type="Proteomes" id="UP000613840"/>
    </source>
</evidence>
<feature type="transmembrane region" description="Helical" evidence="7">
    <location>
        <begin position="243"/>
        <end position="263"/>
    </location>
</feature>
<dbReference type="Proteomes" id="UP000613840">
    <property type="component" value="Unassembled WGS sequence"/>
</dbReference>
<feature type="transmembrane region" description="Helical" evidence="7">
    <location>
        <begin position="133"/>
        <end position="153"/>
    </location>
</feature>
<dbReference type="PANTHER" id="PTHR24221">
    <property type="entry name" value="ATP-BINDING CASSETTE SUB-FAMILY B"/>
    <property type="match status" value="1"/>
</dbReference>
<evidence type="ECO:0000259" key="9">
    <source>
        <dbReference type="PROSITE" id="PS50929"/>
    </source>
</evidence>
<keyword evidence="4" id="KW-0067">ATP-binding</keyword>
<dbReference type="SMART" id="SM00382">
    <property type="entry name" value="AAA"/>
    <property type="match status" value="1"/>
</dbReference>
<dbReference type="InterPro" id="IPR003439">
    <property type="entry name" value="ABC_transporter-like_ATP-bd"/>
</dbReference>
<keyword evidence="6 7" id="KW-0472">Membrane</keyword>
<dbReference type="InterPro" id="IPR039421">
    <property type="entry name" value="Type_1_exporter"/>
</dbReference>
<keyword evidence="2 7" id="KW-0812">Transmembrane</keyword>
<dbReference type="PANTHER" id="PTHR24221:SF654">
    <property type="entry name" value="ATP-BINDING CASSETTE SUB-FAMILY B MEMBER 6"/>
    <property type="match status" value="1"/>
</dbReference>
<comment type="subcellular location">
    <subcellularLocation>
        <location evidence="1">Cell membrane</location>
        <topology evidence="1">Multi-pass membrane protein</topology>
    </subcellularLocation>
</comment>
<reference evidence="10" key="1">
    <citation type="journal article" date="2014" name="Int. J. Syst. Evol. Microbiol.">
        <title>Complete genome sequence of Corynebacterium casei LMG S-19264T (=DSM 44701T), isolated from a smear-ripened cheese.</title>
        <authorList>
            <consortium name="US DOE Joint Genome Institute (JGI-PGF)"/>
            <person name="Walter F."/>
            <person name="Albersmeier A."/>
            <person name="Kalinowski J."/>
            <person name="Ruckert C."/>
        </authorList>
    </citation>
    <scope>NUCLEOTIDE SEQUENCE</scope>
    <source>
        <strain evidence="10">CGMCC 4.7306</strain>
    </source>
</reference>
<keyword evidence="5 7" id="KW-1133">Transmembrane helix</keyword>
<dbReference type="PROSITE" id="PS00211">
    <property type="entry name" value="ABC_TRANSPORTER_1"/>
    <property type="match status" value="1"/>
</dbReference>
<feature type="transmembrane region" description="Helical" evidence="7">
    <location>
        <begin position="62"/>
        <end position="86"/>
    </location>
</feature>
<dbReference type="GO" id="GO:0016887">
    <property type="term" value="F:ATP hydrolysis activity"/>
    <property type="evidence" value="ECO:0007669"/>
    <property type="project" value="InterPro"/>
</dbReference>
<dbReference type="GO" id="GO:0005886">
    <property type="term" value="C:plasma membrane"/>
    <property type="evidence" value="ECO:0007669"/>
    <property type="project" value="UniProtKB-SubCell"/>
</dbReference>
<comment type="caution">
    <text evidence="10">The sequence shown here is derived from an EMBL/GenBank/DDBJ whole genome shotgun (WGS) entry which is preliminary data.</text>
</comment>
<evidence type="ECO:0000256" key="2">
    <source>
        <dbReference type="ARBA" id="ARBA00022692"/>
    </source>
</evidence>
<sequence>MLSALGAAASSAAFTVRQTWRYAPGWLVRLVAANSVMALTPSAQVLAVAWLVRSSGGSARGFLPPLLVLVGLVAVGQVISNASNLTQQRVRTRMRRHYQDELMRTVAALPPQELARPATTALIEAVRGALFDIGHLVGSVLASIAALVTAVTLGVTVWVISPVAGVLVVAALVPFLLVFAWESKMQDEAFTRHGFAERRSNYAVEQLVGQRTATELTTLGSGAVVAGIADAHRARADSIMDRILALLIRADLVGAVGTAVMLGGALAGIVVGGAGGAGIAAGIVAVLAGLDATRSAGFSFGDLIAYGPKVAAYRRLIGSVPGDDHDRVKINPERGIAVTGITVGYPGATHPAVSEVSLSAGPGMIIALVGVNGAGKTTTVNAIMGLLDLAEGMITVGGVDLATLSSRQRLDLFGLLTQEFGRYEFTVRDVVRIGRADGRADDDEIWRALAAAHAKDFIEKMPDGLDTQLGPQFGGVGLSGGQWQRLSLARVYLRDAPIWILDEPTSAIDAEAEQQIFAELQRTKAGRITIVVSHRAWTLRGMDHIYVFDEGRIVDHGCYDELLSRGGRFAEIFAEQVG</sequence>
<evidence type="ECO:0000256" key="5">
    <source>
        <dbReference type="ARBA" id="ARBA00022989"/>
    </source>
</evidence>
<dbReference type="InterPro" id="IPR036640">
    <property type="entry name" value="ABC1_TM_sf"/>
</dbReference>
<dbReference type="InterPro" id="IPR003593">
    <property type="entry name" value="AAA+_ATPase"/>
</dbReference>
<dbReference type="AlphaFoldDB" id="A0A917S3N7"/>
<dbReference type="GO" id="GO:0140359">
    <property type="term" value="F:ABC-type transporter activity"/>
    <property type="evidence" value="ECO:0007669"/>
    <property type="project" value="InterPro"/>
</dbReference>
<organism evidence="10 11">
    <name type="scientific">Microlunatus endophyticus</name>
    <dbReference type="NCBI Taxonomy" id="1716077"/>
    <lineage>
        <taxon>Bacteria</taxon>
        <taxon>Bacillati</taxon>
        <taxon>Actinomycetota</taxon>
        <taxon>Actinomycetes</taxon>
        <taxon>Propionibacteriales</taxon>
        <taxon>Propionibacteriaceae</taxon>
        <taxon>Microlunatus</taxon>
    </lineage>
</organism>
<protein>
    <recommendedName>
        <fullName evidence="12">ATP-binding cassette, subfamily B</fullName>
    </recommendedName>
</protein>
<dbReference type="Gene3D" id="3.40.50.300">
    <property type="entry name" value="P-loop containing nucleotide triphosphate hydrolases"/>
    <property type="match status" value="1"/>
</dbReference>
<name>A0A917S3N7_9ACTN</name>
<reference evidence="10" key="2">
    <citation type="submission" date="2020-09" db="EMBL/GenBank/DDBJ databases">
        <authorList>
            <person name="Sun Q."/>
            <person name="Zhou Y."/>
        </authorList>
    </citation>
    <scope>NUCLEOTIDE SEQUENCE</scope>
    <source>
        <strain evidence="10">CGMCC 4.7306</strain>
    </source>
</reference>
<dbReference type="SUPFAM" id="SSF52540">
    <property type="entry name" value="P-loop containing nucleoside triphosphate hydrolases"/>
    <property type="match status" value="1"/>
</dbReference>
<dbReference type="PROSITE" id="PS50929">
    <property type="entry name" value="ABC_TM1F"/>
    <property type="match status" value="1"/>
</dbReference>